<dbReference type="EMBL" id="MKVH01000003">
    <property type="protein sequence ID" value="OJX60769.1"/>
    <property type="molecule type" value="Genomic_DNA"/>
</dbReference>
<gene>
    <name evidence="1" type="ORF">BGO89_04165</name>
</gene>
<evidence type="ECO:0000313" key="2">
    <source>
        <dbReference type="Proteomes" id="UP000184233"/>
    </source>
</evidence>
<sequence length="207" mass="23845">MNVGYGRTILQTFMSQGRSSCIMGHRRIHPLLVEEFRYDRGFCRPLSLSWIGMSARISFALLSCVVMIAGCAPPYVTHNQLNRLRKGMQHESVLDLLSISPDNPLRLPVRSGNYTVEFYPLQVAQTSKTEYTRNPFVQRDNNGYIKPGQQETTSRRVKSDVKANVYFLYQDDRLRYWGMMGDFSKSDDPEVLELAPIIYTQLFLQGF</sequence>
<protein>
    <submittedName>
        <fullName evidence="1">Uncharacterized protein</fullName>
    </submittedName>
</protein>
<comment type="caution">
    <text evidence="1">The sequence shown here is derived from an EMBL/GenBank/DDBJ whole genome shotgun (WGS) entry which is preliminary data.</text>
</comment>
<organism evidence="1 2">
    <name type="scientific">Candidatus Kapaibacterium thiocyanatum</name>
    <dbReference type="NCBI Taxonomy" id="1895771"/>
    <lineage>
        <taxon>Bacteria</taxon>
        <taxon>Pseudomonadati</taxon>
        <taxon>Candidatus Kapaibacteriota</taxon>
        <taxon>Candidatus Kapaibacteriia</taxon>
        <taxon>Candidatus Kapaibacteriales</taxon>
        <taxon>Candidatus Kapaibacteriaceae</taxon>
        <taxon>Candidatus Kapaibacterium</taxon>
    </lineage>
</organism>
<accession>A0A1M3L5I2</accession>
<dbReference type="AlphaFoldDB" id="A0A1M3L5I2"/>
<reference evidence="1 2" key="1">
    <citation type="submission" date="2016-09" db="EMBL/GenBank/DDBJ databases">
        <title>Genome-resolved meta-omics ties microbial dynamics to process performance in biotechnology for thiocyanate degradation.</title>
        <authorList>
            <person name="Kantor R.S."/>
            <person name="Huddy R.J."/>
            <person name="Iyer R."/>
            <person name="Thomas B.C."/>
            <person name="Brown C.T."/>
            <person name="Anantharaman K."/>
            <person name="Tringe S."/>
            <person name="Hettich R.L."/>
            <person name="Harrison S.T."/>
            <person name="Banfield J.F."/>
        </authorList>
    </citation>
    <scope>NUCLEOTIDE SEQUENCE [LARGE SCALE GENOMIC DNA]</scope>
    <source>
        <strain evidence="1">59-99</strain>
    </source>
</reference>
<proteinExistence type="predicted"/>
<dbReference type="Proteomes" id="UP000184233">
    <property type="component" value="Unassembled WGS sequence"/>
</dbReference>
<name>A0A1M3L5I2_9BACT</name>
<evidence type="ECO:0000313" key="1">
    <source>
        <dbReference type="EMBL" id="OJX60769.1"/>
    </source>
</evidence>
<dbReference type="STRING" id="1895771.BGO89_04165"/>